<reference evidence="2" key="1">
    <citation type="journal article" date="2021" name="PeerJ">
        <title>Extensive microbial diversity within the chicken gut microbiome revealed by metagenomics and culture.</title>
        <authorList>
            <person name="Gilroy R."/>
            <person name="Ravi A."/>
            <person name="Getino M."/>
            <person name="Pursley I."/>
            <person name="Horton D.L."/>
            <person name="Alikhan N.F."/>
            <person name="Baker D."/>
            <person name="Gharbi K."/>
            <person name="Hall N."/>
            <person name="Watson M."/>
            <person name="Adriaenssens E.M."/>
            <person name="Foster-Nyarko E."/>
            <person name="Jarju S."/>
            <person name="Secka A."/>
            <person name="Antonio M."/>
            <person name="Oren A."/>
            <person name="Chaudhuri R.R."/>
            <person name="La Ragione R."/>
            <person name="Hildebrand F."/>
            <person name="Pallen M.J."/>
        </authorList>
    </citation>
    <scope>NUCLEOTIDE SEQUENCE</scope>
    <source>
        <strain evidence="2">CHK118-2852</strain>
    </source>
</reference>
<protein>
    <submittedName>
        <fullName evidence="2">DUF4270 domain-containing protein</fullName>
    </submittedName>
</protein>
<name>A0A9D2GX76_9BACE</name>
<gene>
    <name evidence="2" type="ORF">H9807_05895</name>
</gene>
<evidence type="ECO:0000313" key="3">
    <source>
        <dbReference type="Proteomes" id="UP000824108"/>
    </source>
</evidence>
<dbReference type="AlphaFoldDB" id="A0A9D2GX76"/>
<comment type="caution">
    <text evidence="2">The sequence shown here is derived from an EMBL/GenBank/DDBJ whole genome shotgun (WGS) entry which is preliminary data.</text>
</comment>
<dbReference type="Proteomes" id="UP000824108">
    <property type="component" value="Unassembled WGS sequence"/>
</dbReference>
<keyword evidence="1" id="KW-0732">Signal</keyword>
<reference evidence="2" key="2">
    <citation type="submission" date="2021-04" db="EMBL/GenBank/DDBJ databases">
        <authorList>
            <person name="Gilroy R."/>
        </authorList>
    </citation>
    <scope>NUCLEOTIDE SEQUENCE</scope>
    <source>
        <strain evidence="2">CHK118-2852</strain>
    </source>
</reference>
<sequence length="535" mass="60393">MRPKHIGVLLIAALAFLACDDSTDTLGMGMLPESDGMAAHTMTFDVTTQSYLADAVYAKTSTGYVGRFTDREFGDYTASFLTELNCTDNFKFSEILPDVYEEYYSGDTLKGKGTLVNDSVAGLRLIVYYKSWFGDSLNACRMSAYELNEQWAKERQDETKRYRYTNINTKDYIDQDKLLGRKAYTAYDATVPDSVRNATDSNGNPTYSPSIVFNLDPKIGQRIYDLNKAYERGENNFFDNADNFINNVFRGVYFQTDYGDGTILYADQVDLQFQFRFHYVDSLGVALKKKVNDENGIIGDDSIYIGGQTLFASTKEVIQANQFINSNKLKEKANEKEWTYIKSPAGIFTEATLPYDSIYKALANDTLNAAKLTFTNYNEKNNYKFSMSAPSNVLLLRKQDLKSFFEENEVNDNITSFTAAHNGVATNQYTFQNIARLVSTCINEKKAARDKAREEAGEAWDEEAWNKEWNADNPDWNKVLLIPVTINTQSTGTNTSTTTAVQHDLQPGYAKLQGGDPEKGGTKLKLEVTYTRFQE</sequence>
<dbReference type="PROSITE" id="PS51257">
    <property type="entry name" value="PROKAR_LIPOPROTEIN"/>
    <property type="match status" value="1"/>
</dbReference>
<proteinExistence type="predicted"/>
<accession>A0A9D2GX76</accession>
<dbReference type="Pfam" id="PF14092">
    <property type="entry name" value="DUF4270"/>
    <property type="match status" value="1"/>
</dbReference>
<feature type="signal peptide" evidence="1">
    <location>
        <begin position="1"/>
        <end position="20"/>
    </location>
</feature>
<evidence type="ECO:0000256" key="1">
    <source>
        <dbReference type="SAM" id="SignalP"/>
    </source>
</evidence>
<organism evidence="2 3">
    <name type="scientific">Candidatus Bacteroides merdavium</name>
    <dbReference type="NCBI Taxonomy" id="2838472"/>
    <lineage>
        <taxon>Bacteria</taxon>
        <taxon>Pseudomonadati</taxon>
        <taxon>Bacteroidota</taxon>
        <taxon>Bacteroidia</taxon>
        <taxon>Bacteroidales</taxon>
        <taxon>Bacteroidaceae</taxon>
        <taxon>Bacteroides</taxon>
    </lineage>
</organism>
<dbReference type="EMBL" id="DXAV01000050">
    <property type="protein sequence ID" value="HIZ91633.1"/>
    <property type="molecule type" value="Genomic_DNA"/>
</dbReference>
<dbReference type="InterPro" id="IPR025366">
    <property type="entry name" value="DUF4270"/>
</dbReference>
<evidence type="ECO:0000313" key="2">
    <source>
        <dbReference type="EMBL" id="HIZ91633.1"/>
    </source>
</evidence>
<feature type="chain" id="PRO_5038494233" evidence="1">
    <location>
        <begin position="21"/>
        <end position="535"/>
    </location>
</feature>